<dbReference type="GO" id="GO:0008270">
    <property type="term" value="F:zinc ion binding"/>
    <property type="evidence" value="ECO:0007669"/>
    <property type="project" value="UniProtKB-KW"/>
</dbReference>
<keyword evidence="1" id="KW-0479">Metal-binding</keyword>
<evidence type="ECO:0000256" key="3">
    <source>
        <dbReference type="ARBA" id="ARBA00022833"/>
    </source>
</evidence>
<sequence length="86" mass="10218">VLIRIISCLLGLTNFCYVVSQKGRTLLLHEGFYYVREKCINPKTYWRCTQYTTVLKCHARIHTQEGHIVHSSKHNHEQEQYGRKLK</sequence>
<keyword evidence="2" id="KW-0863">Zinc-finger</keyword>
<feature type="domain" description="FLYWCH-type" evidence="5">
    <location>
        <begin position="17"/>
        <end position="76"/>
    </location>
</feature>
<evidence type="ECO:0000313" key="7">
    <source>
        <dbReference type="Proteomes" id="UP001200034"/>
    </source>
</evidence>
<feature type="non-terminal residue" evidence="6">
    <location>
        <position position="1"/>
    </location>
</feature>
<keyword evidence="4" id="KW-0732">Signal</keyword>
<feature type="signal peptide" evidence="4">
    <location>
        <begin position="1"/>
        <end position="20"/>
    </location>
</feature>
<accession>A0AAD4PG09</accession>
<protein>
    <recommendedName>
        <fullName evidence="5">FLYWCH-type domain-containing protein</fullName>
    </recommendedName>
</protein>
<dbReference type="AlphaFoldDB" id="A0AAD4PG09"/>
<name>A0AAD4PG09_9MUSC</name>
<evidence type="ECO:0000256" key="2">
    <source>
        <dbReference type="ARBA" id="ARBA00022771"/>
    </source>
</evidence>
<dbReference type="InterPro" id="IPR007588">
    <property type="entry name" value="Znf_FLYWCH"/>
</dbReference>
<proteinExistence type="predicted"/>
<dbReference type="Proteomes" id="UP001200034">
    <property type="component" value="Unassembled WGS sequence"/>
</dbReference>
<organism evidence="6 7">
    <name type="scientific">Drosophila rubida</name>
    <dbReference type="NCBI Taxonomy" id="30044"/>
    <lineage>
        <taxon>Eukaryota</taxon>
        <taxon>Metazoa</taxon>
        <taxon>Ecdysozoa</taxon>
        <taxon>Arthropoda</taxon>
        <taxon>Hexapoda</taxon>
        <taxon>Insecta</taxon>
        <taxon>Pterygota</taxon>
        <taxon>Neoptera</taxon>
        <taxon>Endopterygota</taxon>
        <taxon>Diptera</taxon>
        <taxon>Brachycera</taxon>
        <taxon>Muscomorpha</taxon>
        <taxon>Ephydroidea</taxon>
        <taxon>Drosophilidae</taxon>
        <taxon>Drosophila</taxon>
    </lineage>
</organism>
<dbReference type="Pfam" id="PF04500">
    <property type="entry name" value="FLYWCH"/>
    <property type="match status" value="1"/>
</dbReference>
<keyword evidence="7" id="KW-1185">Reference proteome</keyword>
<reference evidence="6" key="1">
    <citation type="journal article" date="2021" name="Mol. Ecol. Resour.">
        <title>Phylogenomic analyses of the genus Drosophila reveals genomic signals of climate adaptation.</title>
        <authorList>
            <person name="Li F."/>
            <person name="Rane R.V."/>
            <person name="Luria V."/>
            <person name="Xiong Z."/>
            <person name="Chen J."/>
            <person name="Li Z."/>
            <person name="Catullo R.A."/>
            <person name="Griffin P.C."/>
            <person name="Schiffer M."/>
            <person name="Pearce S."/>
            <person name="Lee S.F."/>
            <person name="McElroy K."/>
            <person name="Stocker A."/>
            <person name="Shirriffs J."/>
            <person name="Cockerell F."/>
            <person name="Coppin C."/>
            <person name="Sgro C.M."/>
            <person name="Karger A."/>
            <person name="Cain J.W."/>
            <person name="Weber J.A."/>
            <person name="Santpere G."/>
            <person name="Kirschner M.W."/>
            <person name="Hoffmann A.A."/>
            <person name="Oakeshott J.G."/>
            <person name="Zhang G."/>
        </authorList>
    </citation>
    <scope>NUCLEOTIDE SEQUENCE</scope>
    <source>
        <strain evidence="6">BGI-SZ-2011g</strain>
    </source>
</reference>
<evidence type="ECO:0000256" key="4">
    <source>
        <dbReference type="SAM" id="SignalP"/>
    </source>
</evidence>
<evidence type="ECO:0000259" key="5">
    <source>
        <dbReference type="Pfam" id="PF04500"/>
    </source>
</evidence>
<keyword evidence="3" id="KW-0862">Zinc</keyword>
<dbReference type="Gene3D" id="2.20.25.240">
    <property type="match status" value="1"/>
</dbReference>
<feature type="non-terminal residue" evidence="6">
    <location>
        <position position="86"/>
    </location>
</feature>
<comment type="caution">
    <text evidence="6">The sequence shown here is derived from an EMBL/GenBank/DDBJ whole genome shotgun (WGS) entry which is preliminary data.</text>
</comment>
<evidence type="ECO:0000313" key="6">
    <source>
        <dbReference type="EMBL" id="KAH8358660.1"/>
    </source>
</evidence>
<feature type="chain" id="PRO_5041993195" description="FLYWCH-type domain-containing protein" evidence="4">
    <location>
        <begin position="21"/>
        <end position="86"/>
    </location>
</feature>
<evidence type="ECO:0000256" key="1">
    <source>
        <dbReference type="ARBA" id="ARBA00022723"/>
    </source>
</evidence>
<gene>
    <name evidence="6" type="ORF">KR093_001656</name>
</gene>
<dbReference type="EMBL" id="JAJJHW010003409">
    <property type="protein sequence ID" value="KAH8358660.1"/>
    <property type="molecule type" value="Genomic_DNA"/>
</dbReference>